<dbReference type="EC" id="6.3.4.18" evidence="5 6"/>
<reference evidence="8" key="1">
    <citation type="journal article" date="2021" name="PeerJ">
        <title>Extensive microbial diversity within the chicken gut microbiome revealed by metagenomics and culture.</title>
        <authorList>
            <person name="Gilroy R."/>
            <person name="Ravi A."/>
            <person name="Getino M."/>
            <person name="Pursley I."/>
            <person name="Horton D.L."/>
            <person name="Alikhan N.F."/>
            <person name="Baker D."/>
            <person name="Gharbi K."/>
            <person name="Hall N."/>
            <person name="Watson M."/>
            <person name="Adriaenssens E.M."/>
            <person name="Foster-Nyarko E."/>
            <person name="Jarju S."/>
            <person name="Secka A."/>
            <person name="Antonio M."/>
            <person name="Oren A."/>
            <person name="Chaudhuri R.R."/>
            <person name="La Ragione R."/>
            <person name="Hildebrand F."/>
            <person name="Pallen M.J."/>
        </authorList>
    </citation>
    <scope>NUCLEOTIDE SEQUENCE</scope>
    <source>
        <strain evidence="8">9264</strain>
    </source>
</reference>
<dbReference type="GO" id="GO:0034028">
    <property type="term" value="F:5-(carboxyamino)imidazole ribonucleotide synthase activity"/>
    <property type="evidence" value="ECO:0007669"/>
    <property type="project" value="UniProtKB-UniRule"/>
</dbReference>
<dbReference type="Gene3D" id="3.30.470.20">
    <property type="entry name" value="ATP-grasp fold, B domain"/>
    <property type="match status" value="1"/>
</dbReference>
<dbReference type="InterPro" id="IPR016185">
    <property type="entry name" value="PreATP-grasp_dom_sf"/>
</dbReference>
<evidence type="ECO:0000256" key="6">
    <source>
        <dbReference type="RuleBase" id="RU361200"/>
    </source>
</evidence>
<keyword evidence="1 5" id="KW-0436">Ligase</keyword>
<dbReference type="GO" id="GO:0006189">
    <property type="term" value="P:'de novo' IMP biosynthetic process"/>
    <property type="evidence" value="ECO:0007669"/>
    <property type="project" value="UniProtKB-UniRule"/>
</dbReference>
<comment type="function">
    <text evidence="6">Catalyzes the ATP-dependent conversion of 5-aminoimidazole ribonucleotide (AIR) and HCO(3)- to N5-carboxyaminoimidazole ribonucleotide (N5-CAIR).</text>
</comment>
<comment type="similarity">
    <text evidence="5 6">Belongs to the PurK/PurT family.</text>
</comment>
<dbReference type="Pfam" id="PF22660">
    <property type="entry name" value="RS_preATP-grasp-like"/>
    <property type="match status" value="1"/>
</dbReference>
<dbReference type="NCBIfam" id="NF004676">
    <property type="entry name" value="PRK06019.1-2"/>
    <property type="match status" value="1"/>
</dbReference>
<dbReference type="NCBIfam" id="TIGR01161">
    <property type="entry name" value="purK"/>
    <property type="match status" value="1"/>
</dbReference>
<evidence type="ECO:0000259" key="7">
    <source>
        <dbReference type="PROSITE" id="PS50975"/>
    </source>
</evidence>
<dbReference type="InterPro" id="IPR003135">
    <property type="entry name" value="ATP-grasp_carboxylate-amine"/>
</dbReference>
<dbReference type="EMBL" id="DWUQ01000176">
    <property type="protein sequence ID" value="HJD45033.1"/>
    <property type="molecule type" value="Genomic_DNA"/>
</dbReference>
<accession>A0A9D2U9P5</accession>
<name>A0A9D2U9P5_9BURK</name>
<dbReference type="InterPro" id="IPR013815">
    <property type="entry name" value="ATP_grasp_subdomain_1"/>
</dbReference>
<evidence type="ECO:0000256" key="3">
    <source>
        <dbReference type="ARBA" id="ARBA00022755"/>
    </source>
</evidence>
<organism evidence="8 9">
    <name type="scientific">Candidatus Paenalcaligenes intestinipullorum</name>
    <dbReference type="NCBI Taxonomy" id="2838718"/>
    <lineage>
        <taxon>Bacteria</taxon>
        <taxon>Pseudomonadati</taxon>
        <taxon>Pseudomonadota</taxon>
        <taxon>Betaproteobacteria</taxon>
        <taxon>Burkholderiales</taxon>
        <taxon>Alcaligenaceae</taxon>
        <taxon>Paenalcaligenes</taxon>
    </lineage>
</organism>
<gene>
    <name evidence="5 6" type="primary">purK</name>
    <name evidence="8" type="ORF">H9906_08430</name>
</gene>
<dbReference type="InterPro" id="IPR011761">
    <property type="entry name" value="ATP-grasp"/>
</dbReference>
<dbReference type="Gene3D" id="3.40.50.20">
    <property type="match status" value="1"/>
</dbReference>
<dbReference type="GO" id="GO:0005829">
    <property type="term" value="C:cytosol"/>
    <property type="evidence" value="ECO:0007669"/>
    <property type="project" value="TreeGrafter"/>
</dbReference>
<evidence type="ECO:0000313" key="9">
    <source>
        <dbReference type="Proteomes" id="UP000823889"/>
    </source>
</evidence>
<dbReference type="PANTHER" id="PTHR11609">
    <property type="entry name" value="PURINE BIOSYNTHESIS PROTEIN 6/7, PUR6/7"/>
    <property type="match status" value="1"/>
</dbReference>
<dbReference type="InterPro" id="IPR040686">
    <property type="entry name" value="PurK_C"/>
</dbReference>
<dbReference type="PROSITE" id="PS50975">
    <property type="entry name" value="ATP_GRASP"/>
    <property type="match status" value="1"/>
</dbReference>
<feature type="binding site" evidence="5">
    <location>
        <position position="217"/>
    </location>
    <ligand>
        <name>ATP</name>
        <dbReference type="ChEBI" id="CHEBI:30616"/>
    </ligand>
</feature>
<dbReference type="Pfam" id="PF02222">
    <property type="entry name" value="ATP-grasp"/>
    <property type="match status" value="1"/>
</dbReference>
<dbReference type="FunFam" id="3.30.1490.20:FF:000015">
    <property type="entry name" value="N5-carboxyaminoimidazole ribonucleotide synthase"/>
    <property type="match status" value="1"/>
</dbReference>
<protein>
    <recommendedName>
        <fullName evidence="5 6">N5-carboxyaminoimidazole ribonucleotide synthase</fullName>
        <shortName evidence="5 6">N5-CAIR synthase</shortName>
        <ecNumber evidence="5 6">6.3.4.18</ecNumber>
    </recommendedName>
    <alternativeName>
        <fullName evidence="5 6">5-(carboxyamino)imidazole ribonucleotide synthetase</fullName>
    </alternativeName>
</protein>
<evidence type="ECO:0000256" key="2">
    <source>
        <dbReference type="ARBA" id="ARBA00022741"/>
    </source>
</evidence>
<dbReference type="NCBIfam" id="NF004679">
    <property type="entry name" value="PRK06019.1-5"/>
    <property type="match status" value="1"/>
</dbReference>
<feature type="binding site" evidence="5">
    <location>
        <begin position="156"/>
        <end position="162"/>
    </location>
    <ligand>
        <name>ATP</name>
        <dbReference type="ChEBI" id="CHEBI:30616"/>
    </ligand>
</feature>
<evidence type="ECO:0000256" key="5">
    <source>
        <dbReference type="HAMAP-Rule" id="MF_01928"/>
    </source>
</evidence>
<comment type="pathway">
    <text evidence="5 6">Purine metabolism; IMP biosynthesis via de novo pathway; 5-amino-1-(5-phospho-D-ribosyl)imidazole-4-carboxylate from 5-amino-1-(5-phospho-D-ribosyl)imidazole (N5-CAIR route): step 1/2.</text>
</comment>
<dbReference type="Pfam" id="PF17769">
    <property type="entry name" value="PurK_C"/>
    <property type="match status" value="1"/>
</dbReference>
<keyword evidence="4 5" id="KW-0067">ATP-binding</keyword>
<dbReference type="SUPFAM" id="SSF52440">
    <property type="entry name" value="PreATP-grasp domain"/>
    <property type="match status" value="1"/>
</dbReference>
<feature type="binding site" evidence="5">
    <location>
        <position position="112"/>
    </location>
    <ligand>
        <name>ATP</name>
        <dbReference type="ChEBI" id="CHEBI:30616"/>
    </ligand>
</feature>
<comment type="function">
    <text evidence="5">Catalyzes the ATP-dependent conversion of 5-aminoimidazole ribonucleotide (AIR) and HCO(3)(-) to N5-carboxyaminoimidazole ribonucleotide (N5-CAIR).</text>
</comment>
<dbReference type="GO" id="GO:0004638">
    <property type="term" value="F:phosphoribosylaminoimidazole carboxylase activity"/>
    <property type="evidence" value="ECO:0007669"/>
    <property type="project" value="InterPro"/>
</dbReference>
<feature type="binding site" evidence="5">
    <location>
        <begin position="272"/>
        <end position="273"/>
    </location>
    <ligand>
        <name>ATP</name>
        <dbReference type="ChEBI" id="CHEBI:30616"/>
    </ligand>
</feature>
<dbReference type="GO" id="GO:0005524">
    <property type="term" value="F:ATP binding"/>
    <property type="evidence" value="ECO:0007669"/>
    <property type="project" value="UniProtKB-UniRule"/>
</dbReference>
<dbReference type="Gene3D" id="3.30.1490.20">
    <property type="entry name" value="ATP-grasp fold, A domain"/>
    <property type="match status" value="1"/>
</dbReference>
<dbReference type="InterPro" id="IPR011054">
    <property type="entry name" value="Rudment_hybrid_motif"/>
</dbReference>
<reference evidence="8" key="2">
    <citation type="submission" date="2021-04" db="EMBL/GenBank/DDBJ databases">
        <authorList>
            <person name="Gilroy R."/>
        </authorList>
    </citation>
    <scope>NUCLEOTIDE SEQUENCE</scope>
    <source>
        <strain evidence="8">9264</strain>
    </source>
</reference>
<dbReference type="HAMAP" id="MF_01928">
    <property type="entry name" value="PurK"/>
    <property type="match status" value="1"/>
</dbReference>
<dbReference type="NCBIfam" id="NF004677">
    <property type="entry name" value="PRK06019.1-3"/>
    <property type="match status" value="1"/>
</dbReference>
<dbReference type="GO" id="GO:0046872">
    <property type="term" value="F:metal ion binding"/>
    <property type="evidence" value="ECO:0007669"/>
    <property type="project" value="InterPro"/>
</dbReference>
<feature type="binding site" evidence="5">
    <location>
        <begin position="186"/>
        <end position="189"/>
    </location>
    <ligand>
        <name>ATP</name>
        <dbReference type="ChEBI" id="CHEBI:30616"/>
    </ligand>
</feature>
<sequence length="394" mass="42604">MNTATLPIPVLPNEWLGMIGGGQLGRMFCHAAQDMGYRVAVLDPDPQSPAGSVADLHICAAYDDADGLDRLGAQCQAISIEFENVPAASLERLGRQRRVMPAASAVSIVQDRISEKAFIHQAGVPVVPYAAIQSVADLESAPDHLFPGILKAARLGYDGKGQARISTRAEALAAFAEFDGVPCVLEALVPLQDEISVVLARGIDGEVRCYVPSHNEHRDGILAVSTAALQNDAQPLYEQAQTAATALAVALDYYGVLCVEFFVLESGELLANEIAPRPHNSGHFTMNACYTSQFEQQVRTMAALPLGAPFAHSASLMLNLLGDIWFDEQGEYREPKWSEILKHSGVSVHLYGKNQARPGRKMGHITLLDHCPHNLQHKAKQVADLLGIEYEPLS</sequence>
<feature type="domain" description="ATP-grasp" evidence="7">
    <location>
        <begin position="116"/>
        <end position="302"/>
    </location>
</feature>
<keyword evidence="3 5" id="KW-0658">Purine biosynthesis</keyword>
<dbReference type="InterPro" id="IPR005875">
    <property type="entry name" value="PurK"/>
</dbReference>
<dbReference type="AlphaFoldDB" id="A0A9D2U9P5"/>
<keyword evidence="2 5" id="KW-0547">Nucleotide-binding</keyword>
<evidence type="ECO:0000256" key="1">
    <source>
        <dbReference type="ARBA" id="ARBA00022598"/>
    </source>
</evidence>
<dbReference type="SUPFAM" id="SSF51246">
    <property type="entry name" value="Rudiment single hybrid motif"/>
    <property type="match status" value="1"/>
</dbReference>
<feature type="binding site" evidence="5">
    <location>
        <position position="151"/>
    </location>
    <ligand>
        <name>ATP</name>
        <dbReference type="ChEBI" id="CHEBI:30616"/>
    </ligand>
</feature>
<dbReference type="InterPro" id="IPR054350">
    <property type="entry name" value="PurT/PurK_preATP-grasp"/>
</dbReference>
<dbReference type="PANTHER" id="PTHR11609:SF5">
    <property type="entry name" value="PHOSPHORIBOSYLAMINOIMIDAZOLE CARBOXYLASE"/>
    <property type="match status" value="1"/>
</dbReference>
<comment type="caution">
    <text evidence="8">The sequence shown here is derived from an EMBL/GenBank/DDBJ whole genome shotgun (WGS) entry which is preliminary data.</text>
</comment>
<evidence type="ECO:0000313" key="8">
    <source>
        <dbReference type="EMBL" id="HJD45033.1"/>
    </source>
</evidence>
<proteinExistence type="inferred from homology"/>
<feature type="binding site" evidence="5">
    <location>
        <position position="194"/>
    </location>
    <ligand>
        <name>ATP</name>
        <dbReference type="ChEBI" id="CHEBI:30616"/>
    </ligand>
</feature>
<comment type="catalytic activity">
    <reaction evidence="5 6">
        <text>5-amino-1-(5-phospho-beta-D-ribosyl)imidazole + hydrogencarbonate + ATP = 5-carboxyamino-1-(5-phospho-D-ribosyl)imidazole + ADP + phosphate + 2 H(+)</text>
        <dbReference type="Rhea" id="RHEA:19317"/>
        <dbReference type="ChEBI" id="CHEBI:15378"/>
        <dbReference type="ChEBI" id="CHEBI:17544"/>
        <dbReference type="ChEBI" id="CHEBI:30616"/>
        <dbReference type="ChEBI" id="CHEBI:43474"/>
        <dbReference type="ChEBI" id="CHEBI:58730"/>
        <dbReference type="ChEBI" id="CHEBI:137981"/>
        <dbReference type="ChEBI" id="CHEBI:456216"/>
        <dbReference type="EC" id="6.3.4.18"/>
    </reaction>
</comment>
<dbReference type="Proteomes" id="UP000823889">
    <property type="component" value="Unassembled WGS sequence"/>
</dbReference>
<comment type="subunit">
    <text evidence="5 6">Homodimer.</text>
</comment>
<dbReference type="SUPFAM" id="SSF56059">
    <property type="entry name" value="Glutathione synthetase ATP-binding domain-like"/>
    <property type="match status" value="1"/>
</dbReference>
<evidence type="ECO:0000256" key="4">
    <source>
        <dbReference type="ARBA" id="ARBA00022840"/>
    </source>
</evidence>